<dbReference type="Proteomes" id="UP001597045">
    <property type="component" value="Unassembled WGS sequence"/>
</dbReference>
<organism evidence="3 4">
    <name type="scientific">Kibdelosporangium lantanae</name>
    <dbReference type="NCBI Taxonomy" id="1497396"/>
    <lineage>
        <taxon>Bacteria</taxon>
        <taxon>Bacillati</taxon>
        <taxon>Actinomycetota</taxon>
        <taxon>Actinomycetes</taxon>
        <taxon>Pseudonocardiales</taxon>
        <taxon>Pseudonocardiaceae</taxon>
        <taxon>Kibdelosporangium</taxon>
    </lineage>
</organism>
<evidence type="ECO:0000259" key="2">
    <source>
        <dbReference type="Pfam" id="PF02771"/>
    </source>
</evidence>
<evidence type="ECO:0000256" key="1">
    <source>
        <dbReference type="ARBA" id="ARBA00023002"/>
    </source>
</evidence>
<dbReference type="PANTHER" id="PTHR43292">
    <property type="entry name" value="ACYL-COA DEHYDROGENASE"/>
    <property type="match status" value="1"/>
</dbReference>
<keyword evidence="1" id="KW-0560">Oxidoreductase</keyword>
<feature type="non-terminal residue" evidence="3">
    <location>
        <position position="118"/>
    </location>
</feature>
<gene>
    <name evidence="3" type="ORF">ACFQ1S_39655</name>
</gene>
<comment type="caution">
    <text evidence="3">The sequence shown here is derived from an EMBL/GenBank/DDBJ whole genome shotgun (WGS) entry which is preliminary data.</text>
</comment>
<proteinExistence type="predicted"/>
<dbReference type="InterPro" id="IPR052161">
    <property type="entry name" value="Mycobact_Acyl-CoA_DH"/>
</dbReference>
<dbReference type="SUPFAM" id="SSF56645">
    <property type="entry name" value="Acyl-CoA dehydrogenase NM domain-like"/>
    <property type="match status" value="1"/>
</dbReference>
<dbReference type="Pfam" id="PF02771">
    <property type="entry name" value="Acyl-CoA_dh_N"/>
    <property type="match status" value="1"/>
</dbReference>
<dbReference type="InterPro" id="IPR037069">
    <property type="entry name" value="AcylCoA_DH/ox_N_sf"/>
</dbReference>
<sequence length="118" mass="13172">MEFNLTKSVEDFRTRLRELLLTPQVDKLLKAVSEHADGADGDVRPLYRVLGEHGLLATTWPRTFGGRDADFVESVVLVEELVRRGVPISLHYITVHIVGSLLRQCGTPAQQAEHLPAM</sequence>
<reference evidence="4" key="1">
    <citation type="journal article" date="2019" name="Int. J. Syst. Evol. Microbiol.">
        <title>The Global Catalogue of Microorganisms (GCM) 10K type strain sequencing project: providing services to taxonomists for standard genome sequencing and annotation.</title>
        <authorList>
            <consortium name="The Broad Institute Genomics Platform"/>
            <consortium name="The Broad Institute Genome Sequencing Center for Infectious Disease"/>
            <person name="Wu L."/>
            <person name="Ma J."/>
        </authorList>
    </citation>
    <scope>NUCLEOTIDE SEQUENCE [LARGE SCALE GENOMIC DNA]</scope>
    <source>
        <strain evidence="4">JCM 31486</strain>
    </source>
</reference>
<protein>
    <submittedName>
        <fullName evidence="3">Acyl-CoA dehydrogenase family protein</fullName>
    </submittedName>
</protein>
<dbReference type="InterPro" id="IPR013786">
    <property type="entry name" value="AcylCoA_DH/ox_N"/>
</dbReference>
<evidence type="ECO:0000313" key="4">
    <source>
        <dbReference type="Proteomes" id="UP001597045"/>
    </source>
</evidence>
<dbReference type="Gene3D" id="1.10.540.10">
    <property type="entry name" value="Acyl-CoA dehydrogenase/oxidase, N-terminal domain"/>
    <property type="match status" value="1"/>
</dbReference>
<dbReference type="InterPro" id="IPR009100">
    <property type="entry name" value="AcylCoA_DH/oxidase_NM_dom_sf"/>
</dbReference>
<name>A0ABW3MNR6_9PSEU</name>
<dbReference type="EMBL" id="JBHTIS010003426">
    <property type="protein sequence ID" value="MFD1051224.1"/>
    <property type="molecule type" value="Genomic_DNA"/>
</dbReference>
<keyword evidence="4" id="KW-1185">Reference proteome</keyword>
<dbReference type="PANTHER" id="PTHR43292:SF3">
    <property type="entry name" value="ACYL-COA DEHYDROGENASE FADE29"/>
    <property type="match status" value="1"/>
</dbReference>
<evidence type="ECO:0000313" key="3">
    <source>
        <dbReference type="EMBL" id="MFD1051224.1"/>
    </source>
</evidence>
<accession>A0ABW3MNR6</accession>
<feature type="domain" description="Acyl-CoA dehydrogenase/oxidase N-terminal" evidence="2">
    <location>
        <begin position="29"/>
        <end position="118"/>
    </location>
</feature>